<evidence type="ECO:0008006" key="3">
    <source>
        <dbReference type="Google" id="ProtNLM"/>
    </source>
</evidence>
<proteinExistence type="predicted"/>
<sequence length="239" mass="28535">MEQKLKAIFEFLKENRQYNKDFQKKYYSSLIKPFKTKEEKLISILYNIASTQSRPKIDELSDFFKSIHSHSNILASFNNFTEKINPNSPKNYKSLFDGMKKQKGWGDKTAALFTKVIFHLHNKEYAKKFSIWDDTPPFLDDDKFFLPVDFVIISIFNKMQEGKWNFKSINTLLEKHYTGKEIEVWDDLWFWGFITQHGSGINREFGWNENKYWMMKESNKSENIITEIKSKAKIFLELI</sequence>
<name>A0A202BY07_9FLAO</name>
<evidence type="ECO:0000313" key="1">
    <source>
        <dbReference type="EMBL" id="OVE56388.1"/>
    </source>
</evidence>
<evidence type="ECO:0000313" key="2">
    <source>
        <dbReference type="Proteomes" id="UP000196355"/>
    </source>
</evidence>
<keyword evidence="2" id="KW-1185">Reference proteome</keyword>
<comment type="caution">
    <text evidence="1">The sequence shown here is derived from an EMBL/GenBank/DDBJ whole genome shotgun (WGS) entry which is preliminary data.</text>
</comment>
<reference evidence="2" key="1">
    <citation type="submission" date="2017-02" db="EMBL/GenBank/DDBJ databases">
        <authorList>
            <person name="Tetz G."/>
            <person name="Tetz V."/>
        </authorList>
    </citation>
    <scope>NUCLEOTIDE SEQUENCE [LARGE SCALE GENOMIC DNA]</scope>
    <source>
        <strain evidence="2">VT16-26</strain>
    </source>
</reference>
<dbReference type="AlphaFoldDB" id="A0A202BY07"/>
<organism evidence="1 2">
    <name type="scientific">Chryseobacterium mucoviscidosis</name>
    <dbReference type="NCBI Taxonomy" id="1945581"/>
    <lineage>
        <taxon>Bacteria</taxon>
        <taxon>Pseudomonadati</taxon>
        <taxon>Bacteroidota</taxon>
        <taxon>Flavobacteriia</taxon>
        <taxon>Flavobacteriales</taxon>
        <taxon>Weeksellaceae</taxon>
        <taxon>Chryseobacterium group</taxon>
        <taxon>Chryseobacterium</taxon>
    </lineage>
</organism>
<dbReference type="Proteomes" id="UP000196355">
    <property type="component" value="Unassembled WGS sequence"/>
</dbReference>
<gene>
    <name evidence="1" type="ORF">B0E34_12670</name>
</gene>
<accession>A0A202BY07</accession>
<protein>
    <recommendedName>
        <fullName evidence="3">HhH-GPD domain-containing protein</fullName>
    </recommendedName>
</protein>
<dbReference type="EMBL" id="MVAG01000122">
    <property type="protein sequence ID" value="OVE56388.1"/>
    <property type="molecule type" value="Genomic_DNA"/>
</dbReference>
<dbReference type="RefSeq" id="WP_087709949.1">
    <property type="nucleotide sequence ID" value="NZ_MVAG01000122.1"/>
</dbReference>